<reference evidence="12" key="1">
    <citation type="journal article" date="2019" name="Int. J. Syst. Evol. Microbiol.">
        <title>The Global Catalogue of Microorganisms (GCM) 10K type strain sequencing project: providing services to taxonomists for standard genome sequencing and annotation.</title>
        <authorList>
            <consortium name="The Broad Institute Genomics Platform"/>
            <consortium name="The Broad Institute Genome Sequencing Center for Infectious Disease"/>
            <person name="Wu L."/>
            <person name="Ma J."/>
        </authorList>
    </citation>
    <scope>NUCLEOTIDE SEQUENCE [LARGE SCALE GENOMIC DNA]</scope>
    <source>
        <strain evidence="12">KCTC 52344</strain>
    </source>
</reference>
<dbReference type="SUPFAM" id="SSF56672">
    <property type="entry name" value="DNA/RNA polymerases"/>
    <property type="match status" value="1"/>
</dbReference>
<comment type="caution">
    <text evidence="11">The sequence shown here is derived from an EMBL/GenBank/DDBJ whole genome shotgun (WGS) entry which is preliminary data.</text>
</comment>
<evidence type="ECO:0000256" key="4">
    <source>
        <dbReference type="ARBA" id="ARBA00022723"/>
    </source>
</evidence>
<dbReference type="RefSeq" id="WP_340238982.1">
    <property type="nucleotide sequence ID" value="NZ_JBBEWC010000011.1"/>
</dbReference>
<dbReference type="EC" id="2.7.7.49" evidence="1"/>
<evidence type="ECO:0000256" key="9">
    <source>
        <dbReference type="ARBA" id="ARBA00048173"/>
    </source>
</evidence>
<dbReference type="InterPro" id="IPR051083">
    <property type="entry name" value="GrpII_Intron_Splice-Mob/Def"/>
</dbReference>
<evidence type="ECO:0000256" key="1">
    <source>
        <dbReference type="ARBA" id="ARBA00012493"/>
    </source>
</evidence>
<accession>A0ABW5J4A5</accession>
<evidence type="ECO:0000256" key="8">
    <source>
        <dbReference type="ARBA" id="ARBA00034120"/>
    </source>
</evidence>
<keyword evidence="3 11" id="KW-0548">Nucleotidyltransferase</keyword>
<evidence type="ECO:0000313" key="12">
    <source>
        <dbReference type="Proteomes" id="UP001597510"/>
    </source>
</evidence>
<dbReference type="EMBL" id="JBHULC010000005">
    <property type="protein sequence ID" value="MFD2520363.1"/>
    <property type="molecule type" value="Genomic_DNA"/>
</dbReference>
<dbReference type="CDD" id="cd03487">
    <property type="entry name" value="RT_Bac_retron_II"/>
    <property type="match status" value="1"/>
</dbReference>
<dbReference type="InterPro" id="IPR000123">
    <property type="entry name" value="Reverse_transcriptase_msDNA"/>
</dbReference>
<evidence type="ECO:0000256" key="3">
    <source>
        <dbReference type="ARBA" id="ARBA00022695"/>
    </source>
</evidence>
<keyword evidence="12" id="KW-1185">Reference proteome</keyword>
<sequence>MAQYSYQQTAQNIFCQVKTVDELAYLLKTQVFALEFFASNPSYNEFKIPKKKGGFRLLEDPEENLKAIQRELNYYLQCCYYLKRTSAAYAFQLADDDDDKTEIRNLLSNAQCHISRPWMLNADFLDFFHQVSQQEVFETFLCSPFDFQEDLALLLTNLTTYKGRLPMGAPTSPVLSNFATIGLDYDLLDYSKKHKWVYTRYADDLTFSSYNTITNEHLLEIKGICKLYNYVFNENKVRIFSPEMPKTVTGLKVSDTIGLPDDYVANLTKEIQKLAHVQEINYRTGKEESAWVKKFEQQIEGHLEFMRFILGNAHQDYQDMARFYEKAQNPAANYDPVSWLEIGYIDWKPKRK</sequence>
<keyword evidence="4" id="KW-0479">Metal-binding</keyword>
<keyword evidence="5" id="KW-0460">Magnesium</keyword>
<organism evidence="11 12">
    <name type="scientific">Emticicia soli</name>
    <dbReference type="NCBI Taxonomy" id="2027878"/>
    <lineage>
        <taxon>Bacteria</taxon>
        <taxon>Pseudomonadati</taxon>
        <taxon>Bacteroidota</taxon>
        <taxon>Cytophagia</taxon>
        <taxon>Cytophagales</taxon>
        <taxon>Leadbetterellaceae</taxon>
        <taxon>Emticicia</taxon>
    </lineage>
</organism>
<dbReference type="PROSITE" id="PS50878">
    <property type="entry name" value="RT_POL"/>
    <property type="match status" value="1"/>
</dbReference>
<evidence type="ECO:0000256" key="7">
    <source>
        <dbReference type="ARBA" id="ARBA00023118"/>
    </source>
</evidence>
<feature type="domain" description="Reverse transcriptase" evidence="10">
    <location>
        <begin position="29"/>
        <end position="253"/>
    </location>
</feature>
<dbReference type="Proteomes" id="UP001597510">
    <property type="component" value="Unassembled WGS sequence"/>
</dbReference>
<evidence type="ECO:0000256" key="5">
    <source>
        <dbReference type="ARBA" id="ARBA00022842"/>
    </source>
</evidence>
<comment type="catalytic activity">
    <reaction evidence="9">
        <text>DNA(n) + a 2'-deoxyribonucleoside 5'-triphosphate = DNA(n+1) + diphosphate</text>
        <dbReference type="Rhea" id="RHEA:22508"/>
        <dbReference type="Rhea" id="RHEA-COMP:17339"/>
        <dbReference type="Rhea" id="RHEA-COMP:17340"/>
        <dbReference type="ChEBI" id="CHEBI:33019"/>
        <dbReference type="ChEBI" id="CHEBI:61560"/>
        <dbReference type="ChEBI" id="CHEBI:173112"/>
        <dbReference type="EC" id="2.7.7.49"/>
    </reaction>
</comment>
<keyword evidence="6 11" id="KW-0695">RNA-directed DNA polymerase</keyword>
<evidence type="ECO:0000256" key="2">
    <source>
        <dbReference type="ARBA" id="ARBA00022679"/>
    </source>
</evidence>
<dbReference type="GO" id="GO:0003964">
    <property type="term" value="F:RNA-directed DNA polymerase activity"/>
    <property type="evidence" value="ECO:0007669"/>
    <property type="project" value="UniProtKB-KW"/>
</dbReference>
<dbReference type="PRINTS" id="PR00866">
    <property type="entry name" value="RNADNAPOLMS"/>
</dbReference>
<proteinExistence type="inferred from homology"/>
<keyword evidence="2 11" id="KW-0808">Transferase</keyword>
<keyword evidence="7" id="KW-0051">Antiviral defense</keyword>
<protein>
    <recommendedName>
        <fullName evidence="1">RNA-directed DNA polymerase</fullName>
        <ecNumber evidence="1">2.7.7.49</ecNumber>
    </recommendedName>
</protein>
<dbReference type="Pfam" id="PF00078">
    <property type="entry name" value="RVT_1"/>
    <property type="match status" value="1"/>
</dbReference>
<evidence type="ECO:0000313" key="11">
    <source>
        <dbReference type="EMBL" id="MFD2520363.1"/>
    </source>
</evidence>
<gene>
    <name evidence="11" type="ORF">ACFSR2_05685</name>
</gene>
<dbReference type="PANTHER" id="PTHR34047">
    <property type="entry name" value="NUCLEAR INTRON MATURASE 1, MITOCHONDRIAL-RELATED"/>
    <property type="match status" value="1"/>
</dbReference>
<dbReference type="InterPro" id="IPR000477">
    <property type="entry name" value="RT_dom"/>
</dbReference>
<dbReference type="InterPro" id="IPR043502">
    <property type="entry name" value="DNA/RNA_pol_sf"/>
</dbReference>
<comment type="similarity">
    <text evidence="8">Belongs to the bacterial reverse transcriptase family.</text>
</comment>
<name>A0ABW5J4A5_9BACT</name>
<evidence type="ECO:0000259" key="10">
    <source>
        <dbReference type="PROSITE" id="PS50878"/>
    </source>
</evidence>
<evidence type="ECO:0000256" key="6">
    <source>
        <dbReference type="ARBA" id="ARBA00022918"/>
    </source>
</evidence>